<dbReference type="PRINTS" id="PR00757">
    <property type="entry name" value="AMINEOXDASEF"/>
</dbReference>
<gene>
    <name evidence="5" type="ORF">UFOPK3773_00447</name>
</gene>
<dbReference type="Gene3D" id="3.50.50.60">
    <property type="entry name" value="FAD/NAD(P)-binding domain"/>
    <property type="match status" value="2"/>
</dbReference>
<proteinExistence type="inferred from homology"/>
<dbReference type="EMBL" id="CAFBNF010000030">
    <property type="protein sequence ID" value="CAB4934545.1"/>
    <property type="molecule type" value="Genomic_DNA"/>
</dbReference>
<dbReference type="AlphaFoldDB" id="A0A6J7IUK6"/>
<dbReference type="InterPro" id="IPR002937">
    <property type="entry name" value="Amino_oxidase"/>
</dbReference>
<feature type="domain" description="Amine oxidase" evidence="4">
    <location>
        <begin position="13"/>
        <end position="425"/>
    </location>
</feature>
<dbReference type="GO" id="GO:0016491">
    <property type="term" value="F:oxidoreductase activity"/>
    <property type="evidence" value="ECO:0007669"/>
    <property type="project" value="UniProtKB-KW"/>
</dbReference>
<comment type="similarity">
    <text evidence="2">Belongs to the flavin monoamine oxidase family.</text>
</comment>
<dbReference type="Gene3D" id="3.90.660.10">
    <property type="match status" value="2"/>
</dbReference>
<dbReference type="Pfam" id="PF01593">
    <property type="entry name" value="Amino_oxidase"/>
    <property type="match status" value="1"/>
</dbReference>
<protein>
    <submittedName>
        <fullName evidence="5">Unannotated protein</fullName>
    </submittedName>
</protein>
<evidence type="ECO:0000256" key="3">
    <source>
        <dbReference type="ARBA" id="ARBA00023002"/>
    </source>
</evidence>
<dbReference type="PANTHER" id="PTHR43563">
    <property type="entry name" value="AMINE OXIDASE"/>
    <property type="match status" value="1"/>
</dbReference>
<dbReference type="InterPro" id="IPR050703">
    <property type="entry name" value="Flavin_MAO"/>
</dbReference>
<name>A0A6J7IUK6_9ZZZZ</name>
<dbReference type="InterPro" id="IPR001613">
    <property type="entry name" value="Flavin_amine_oxidase"/>
</dbReference>
<keyword evidence="3" id="KW-0560">Oxidoreductase</keyword>
<sequence length="433" mass="46562">MDTYDVVIVGGGIAGLTTARDLRRSGHSVLVLEGRARLGGRTWYRRFADTDHYIEMGGTWFAEEAQSHIAEEIRRYSLPTILSPAGKELRTVLGGIALSGEDFPVPSAVRPELDRALATIVQESRRVRFGENLDDPGLRDLDVAFSEFSARLWTSPVVGDYLAMWAGFAFGCLPEELSTLHALTWVAGYAHEAWTLDAAPATKFGEGTWSLVNALAEDGAPDIAFEAPVAQIVEEAGRIRVTTLAGDTHVARAAVLATPINTWSDIEIPALSPAKSLVAAAGQAGHAVKVWALTRNIPEYLIASGWGGPLNWISEQAHFDGGRLMVGIGADASRFDPINREDVEAAVRLLAPGAEVLKFDSHDWTTDPYSKGTWAAYRPGQLSSSYAALAEPEGRLFFAGSDVARGWAGFMDGAIESGKLASKRVASQLEAEV</sequence>
<accession>A0A6J7IUK6</accession>
<evidence type="ECO:0000256" key="2">
    <source>
        <dbReference type="ARBA" id="ARBA00005995"/>
    </source>
</evidence>
<dbReference type="PANTHER" id="PTHR43563:SF1">
    <property type="entry name" value="AMINE OXIDASE [FLAVIN-CONTAINING] B"/>
    <property type="match status" value="1"/>
</dbReference>
<dbReference type="InterPro" id="IPR036188">
    <property type="entry name" value="FAD/NAD-bd_sf"/>
</dbReference>
<evidence type="ECO:0000256" key="1">
    <source>
        <dbReference type="ARBA" id="ARBA00001974"/>
    </source>
</evidence>
<evidence type="ECO:0000259" key="4">
    <source>
        <dbReference type="Pfam" id="PF01593"/>
    </source>
</evidence>
<reference evidence="5" key="1">
    <citation type="submission" date="2020-05" db="EMBL/GenBank/DDBJ databases">
        <authorList>
            <person name="Chiriac C."/>
            <person name="Salcher M."/>
            <person name="Ghai R."/>
            <person name="Kavagutti S V."/>
        </authorList>
    </citation>
    <scope>NUCLEOTIDE SEQUENCE</scope>
</reference>
<dbReference type="SUPFAM" id="SSF51905">
    <property type="entry name" value="FAD/NAD(P)-binding domain"/>
    <property type="match status" value="1"/>
</dbReference>
<organism evidence="5">
    <name type="scientific">freshwater metagenome</name>
    <dbReference type="NCBI Taxonomy" id="449393"/>
    <lineage>
        <taxon>unclassified sequences</taxon>
        <taxon>metagenomes</taxon>
        <taxon>ecological metagenomes</taxon>
    </lineage>
</organism>
<comment type="cofactor">
    <cofactor evidence="1">
        <name>FAD</name>
        <dbReference type="ChEBI" id="CHEBI:57692"/>
    </cofactor>
</comment>
<evidence type="ECO:0000313" key="5">
    <source>
        <dbReference type="EMBL" id="CAB4934545.1"/>
    </source>
</evidence>